<feature type="signal peptide" evidence="5">
    <location>
        <begin position="1"/>
        <end position="22"/>
    </location>
</feature>
<gene>
    <name evidence="7" type="ORF">YM304_35930</name>
</gene>
<dbReference type="GO" id="GO:1904680">
    <property type="term" value="F:peptide transmembrane transporter activity"/>
    <property type="evidence" value="ECO:0007669"/>
    <property type="project" value="TreeGrafter"/>
</dbReference>
<evidence type="ECO:0000313" key="7">
    <source>
        <dbReference type="EMBL" id="BAN03907.1"/>
    </source>
</evidence>
<dbReference type="Gene3D" id="3.40.190.10">
    <property type="entry name" value="Periplasmic binding protein-like II"/>
    <property type="match status" value="1"/>
</dbReference>
<evidence type="ECO:0000259" key="6">
    <source>
        <dbReference type="Pfam" id="PF00496"/>
    </source>
</evidence>
<keyword evidence="2" id="KW-0813">Transport</keyword>
<name>A0A6C7EAZ3_ILUCY</name>
<evidence type="ECO:0000256" key="5">
    <source>
        <dbReference type="SAM" id="SignalP"/>
    </source>
</evidence>
<dbReference type="InterPro" id="IPR039424">
    <property type="entry name" value="SBP_5"/>
</dbReference>
<keyword evidence="3 5" id="KW-0732">Signal</keyword>
<feature type="domain" description="Solute-binding protein family 5" evidence="6">
    <location>
        <begin position="140"/>
        <end position="482"/>
    </location>
</feature>
<proteinExistence type="inferred from homology"/>
<comment type="similarity">
    <text evidence="1">Belongs to the bacterial solute-binding protein 5 family.</text>
</comment>
<protein>
    <submittedName>
        <fullName evidence="7">Putative oligopeptide ABC transporter oligopeptide-binding protein</fullName>
    </submittedName>
</protein>
<dbReference type="Pfam" id="PF00496">
    <property type="entry name" value="SBP_bac_5"/>
    <property type="match status" value="1"/>
</dbReference>
<organism evidence="7 8">
    <name type="scientific">Ilumatobacter coccineus (strain NBRC 103263 / KCTC 29153 / YM16-304)</name>
    <dbReference type="NCBI Taxonomy" id="1313172"/>
    <lineage>
        <taxon>Bacteria</taxon>
        <taxon>Bacillati</taxon>
        <taxon>Actinomycetota</taxon>
        <taxon>Acidimicrobiia</taxon>
        <taxon>Acidimicrobiales</taxon>
        <taxon>Ilumatobacteraceae</taxon>
        <taxon>Ilumatobacter</taxon>
    </lineage>
</organism>
<dbReference type="PANTHER" id="PTHR30290">
    <property type="entry name" value="PERIPLASMIC BINDING COMPONENT OF ABC TRANSPORTER"/>
    <property type="match status" value="1"/>
</dbReference>
<sequence length="582" mass="62307">MIHRRSRRVAAVLISGALVAAACGGDDGDEPEAESTPTEVEAEPEATDADEPATSDEPETGGDDPPPSTAAPLEDADQITSEGEGSDDASLEPVPGGEITWGLTNDGTGFDTTGAVAPGSIRIISALNDSLAGLDIEGNWVPNLAQSIEPNDDYTVWTITTRPGVVFHDGEPVDGPAVAANLNAFKASPTAGFSFAPVTSITAVDDSTVEIVMSSPWAQFPQSLVSQAGWMVSPSTIGTNDTFIGTGPFMLESWTPGDGARIVKNPNYWRADEGLPYLDAVNFKFLPDQTVRRQAFDAGDLQGYLSPGDEDIVDFLEDDDVDVWIGTAGANEYLWLLNTTAPPFDDIRVRRAMAHAIDKQFIIDNFRSGLTTPANGPWNPSSKFYSENDYPQFDPAAAQALVDEYEAEVGPIEFELSIEPNPSVIEVAEVMMSFLADVGIEGSLKEIGQGQSAITALQDDYQAFSWFQFGAPDPDREYTFFHSSGGLLNWSNLVSADIDAGFDKGRVNVDEDIRREGYAQVLKALGDEVPMLWVDHLNGVEAVVTIPELHGIGVSLTLPDGSPALAMTDGAFFAWTGAWIEQ</sequence>
<keyword evidence="8" id="KW-1185">Reference proteome</keyword>
<dbReference type="AlphaFoldDB" id="A0A6C7EAZ3"/>
<dbReference type="Proteomes" id="UP000011863">
    <property type="component" value="Chromosome"/>
</dbReference>
<dbReference type="InterPro" id="IPR000914">
    <property type="entry name" value="SBP_5_dom"/>
</dbReference>
<dbReference type="CDD" id="cd00995">
    <property type="entry name" value="PBP2_NikA_DppA_OppA_like"/>
    <property type="match status" value="1"/>
</dbReference>
<feature type="chain" id="PRO_5025411373" evidence="5">
    <location>
        <begin position="23"/>
        <end position="582"/>
    </location>
</feature>
<evidence type="ECO:0000313" key="8">
    <source>
        <dbReference type="Proteomes" id="UP000011863"/>
    </source>
</evidence>
<dbReference type="KEGG" id="aym:YM304_35930"/>
<dbReference type="RefSeq" id="WP_015443154.1">
    <property type="nucleotide sequence ID" value="NC_020520.1"/>
</dbReference>
<evidence type="ECO:0000256" key="4">
    <source>
        <dbReference type="SAM" id="MobiDB-lite"/>
    </source>
</evidence>
<evidence type="ECO:0000256" key="2">
    <source>
        <dbReference type="ARBA" id="ARBA00022448"/>
    </source>
</evidence>
<accession>A0A6C7EAZ3</accession>
<feature type="region of interest" description="Disordered" evidence="4">
    <location>
        <begin position="22"/>
        <end position="106"/>
    </location>
</feature>
<reference evidence="7 8" key="1">
    <citation type="journal article" date="2013" name="Int. J. Syst. Evol. Microbiol.">
        <title>Ilumatobacter nonamiense sp. nov. and Ilumatobacter coccineum sp. nov., isolated from seashore sand.</title>
        <authorList>
            <person name="Matsumoto A."/>
            <person name="Kasai H."/>
            <person name="Matsuo Y."/>
            <person name="Shizuri Y."/>
            <person name="Ichikawa N."/>
            <person name="Fujita N."/>
            <person name="Omura S."/>
            <person name="Takahashi Y."/>
        </authorList>
    </citation>
    <scope>NUCLEOTIDE SEQUENCE [LARGE SCALE GENOMIC DNA]</scope>
    <source>
        <strain evidence="8">NBRC 103263 / KCTC 29153 / YM16-304</strain>
    </source>
</reference>
<dbReference type="EMBL" id="AP012057">
    <property type="protein sequence ID" value="BAN03907.1"/>
    <property type="molecule type" value="Genomic_DNA"/>
</dbReference>
<evidence type="ECO:0000256" key="1">
    <source>
        <dbReference type="ARBA" id="ARBA00005695"/>
    </source>
</evidence>
<dbReference type="PROSITE" id="PS51257">
    <property type="entry name" value="PROKAR_LIPOPROTEIN"/>
    <property type="match status" value="1"/>
</dbReference>
<dbReference type="Gene3D" id="3.10.105.10">
    <property type="entry name" value="Dipeptide-binding Protein, Domain 3"/>
    <property type="match status" value="1"/>
</dbReference>
<dbReference type="PANTHER" id="PTHR30290:SF9">
    <property type="entry name" value="OLIGOPEPTIDE-BINDING PROTEIN APPA"/>
    <property type="match status" value="1"/>
</dbReference>
<dbReference type="OrthoDB" id="9046151at2"/>
<dbReference type="GO" id="GO:0015833">
    <property type="term" value="P:peptide transport"/>
    <property type="evidence" value="ECO:0007669"/>
    <property type="project" value="TreeGrafter"/>
</dbReference>
<dbReference type="SUPFAM" id="SSF53850">
    <property type="entry name" value="Periplasmic binding protein-like II"/>
    <property type="match status" value="1"/>
</dbReference>
<evidence type="ECO:0000256" key="3">
    <source>
        <dbReference type="ARBA" id="ARBA00022729"/>
    </source>
</evidence>
<feature type="compositionally biased region" description="Acidic residues" evidence="4">
    <location>
        <begin position="40"/>
        <end position="62"/>
    </location>
</feature>